<dbReference type="Pfam" id="PF01408">
    <property type="entry name" value="GFO_IDH_MocA"/>
    <property type="match status" value="1"/>
</dbReference>
<reference evidence="3" key="1">
    <citation type="submission" date="2014-08" db="EMBL/GenBank/DDBJ databases">
        <authorList>
            <person name="Falentin Helene"/>
        </authorList>
    </citation>
    <scope>NUCLEOTIDE SEQUENCE</scope>
</reference>
<protein>
    <submittedName>
        <fullName evidence="3">IolG2 (Myo-inositol catabolism IolG2 protein) (Inositol 2-dehydrogenase)</fullName>
        <ecNumber evidence="3">1.1.1.18</ecNumber>
    </submittedName>
</protein>
<evidence type="ECO:0000259" key="1">
    <source>
        <dbReference type="Pfam" id="PF01408"/>
    </source>
</evidence>
<feature type="domain" description="Gfo/Idh/MocA-like oxidoreductase N-terminal" evidence="1">
    <location>
        <begin position="3"/>
        <end position="122"/>
    </location>
</feature>
<organism evidence="3">
    <name type="scientific">Propionibacterium freudenreichii subsp. freudenreichii</name>
    <dbReference type="NCBI Taxonomy" id="66712"/>
    <lineage>
        <taxon>Bacteria</taxon>
        <taxon>Bacillati</taxon>
        <taxon>Actinomycetota</taxon>
        <taxon>Actinomycetes</taxon>
        <taxon>Propionibacteriales</taxon>
        <taxon>Propionibacteriaceae</taxon>
        <taxon>Propionibacterium</taxon>
    </lineage>
</organism>
<dbReference type="GO" id="GO:0000166">
    <property type="term" value="F:nucleotide binding"/>
    <property type="evidence" value="ECO:0007669"/>
    <property type="project" value="InterPro"/>
</dbReference>
<evidence type="ECO:0000259" key="2">
    <source>
        <dbReference type="Pfam" id="PF22725"/>
    </source>
</evidence>
<dbReference type="AlphaFoldDB" id="A0A0B7NZE8"/>
<feature type="domain" description="GFO/IDH/MocA-like oxidoreductase" evidence="2">
    <location>
        <begin position="130"/>
        <end position="247"/>
    </location>
</feature>
<sequence length="336" mass="36585">MTVRIGLIGAGGMGRAHVERIQNELAGGEVVAVADVNPDAAGYAESIGARYFPTGPELIADPGVDAVIIATFGKVHAPDVIAAIRAGKPVLCEKPLATTAQDCLDILAAEQEAGRKLVTVGFMRRFDKGYNEMRAQLTEGQHGYATMVHCRHRNPSVPGTLYTTRNMIDDTAIHEIDICRFLLDEEITTVRVDTPRRSSNAPQGLQDPLVLVANTASGVRIDDEINVNIKFGYAIECELVMESGTVRLADQDHTILRDIEGDRHAICRSHIDRFHDAFNAEVQQWIRAVERGEHAGSTSWDGYAATCVVDAAIESLEHQGREVAVQMIDQPAFYAG</sequence>
<dbReference type="Pfam" id="PF22725">
    <property type="entry name" value="GFO_IDH_MocA_C3"/>
    <property type="match status" value="1"/>
</dbReference>
<dbReference type="InterPro" id="IPR036291">
    <property type="entry name" value="NAD(P)-bd_dom_sf"/>
</dbReference>
<dbReference type="Gene3D" id="3.30.360.10">
    <property type="entry name" value="Dihydrodipicolinate Reductase, domain 2"/>
    <property type="match status" value="1"/>
</dbReference>
<dbReference type="InterPro" id="IPR050424">
    <property type="entry name" value="Gfo-Idh-MocA_inositol_DH"/>
</dbReference>
<proteinExistence type="predicted"/>
<dbReference type="Gene3D" id="3.40.50.720">
    <property type="entry name" value="NAD(P)-binding Rossmann-like Domain"/>
    <property type="match status" value="1"/>
</dbReference>
<evidence type="ECO:0000313" key="3">
    <source>
        <dbReference type="EMBL" id="CEP26744.1"/>
    </source>
</evidence>
<dbReference type="InterPro" id="IPR000683">
    <property type="entry name" value="Gfo/Idh/MocA-like_OxRdtase_N"/>
</dbReference>
<name>A0A0B7NZE8_PROFF</name>
<keyword evidence="3" id="KW-0560">Oxidoreductase</keyword>
<gene>
    <name evidence="3" type="primary">iolG2</name>
    <name evidence="3" type="ORF">PFCIRM138_09685</name>
</gene>
<dbReference type="SUPFAM" id="SSF55347">
    <property type="entry name" value="Glyceraldehyde-3-phosphate dehydrogenase-like, C-terminal domain"/>
    <property type="match status" value="1"/>
</dbReference>
<dbReference type="PANTHER" id="PTHR43593:SF1">
    <property type="entry name" value="INOSITOL 2-DEHYDROGENASE"/>
    <property type="match status" value="1"/>
</dbReference>
<dbReference type="PANTHER" id="PTHR43593">
    <property type="match status" value="1"/>
</dbReference>
<dbReference type="SUPFAM" id="SSF51735">
    <property type="entry name" value="NAD(P)-binding Rossmann-fold domains"/>
    <property type="match status" value="1"/>
</dbReference>
<dbReference type="InterPro" id="IPR055170">
    <property type="entry name" value="GFO_IDH_MocA-like_dom"/>
</dbReference>
<dbReference type="EMBL" id="LM676424">
    <property type="protein sequence ID" value="CEP26744.1"/>
    <property type="molecule type" value="Genomic_DNA"/>
</dbReference>
<accession>A0A0B7NZE8</accession>
<dbReference type="GO" id="GO:0050112">
    <property type="term" value="F:inositol 2-dehydrogenase (NAD+) activity"/>
    <property type="evidence" value="ECO:0007669"/>
    <property type="project" value="UniProtKB-EC"/>
</dbReference>
<dbReference type="EC" id="1.1.1.18" evidence="3"/>